<feature type="compositionally biased region" description="Polar residues" evidence="4">
    <location>
        <begin position="539"/>
        <end position="553"/>
    </location>
</feature>
<dbReference type="InterPro" id="IPR001005">
    <property type="entry name" value="SANT/Myb"/>
</dbReference>
<proteinExistence type="predicted"/>
<dbReference type="PANTHER" id="PTHR21717:SF73">
    <property type="entry name" value="TELOMERE-BINDING PROTEIN, PUTATIVE-RELATED"/>
    <property type="match status" value="1"/>
</dbReference>
<evidence type="ECO:0000256" key="2">
    <source>
        <dbReference type="ARBA" id="ARBA00023125"/>
    </source>
</evidence>
<comment type="caution">
    <text evidence="7">The sequence shown here is derived from an EMBL/GenBank/DDBJ whole genome shotgun (WGS) entry which is preliminary data.</text>
</comment>
<feature type="domain" description="Myb-like" evidence="5">
    <location>
        <begin position="591"/>
        <end position="646"/>
    </location>
</feature>
<evidence type="ECO:0000259" key="5">
    <source>
        <dbReference type="PROSITE" id="PS50090"/>
    </source>
</evidence>
<evidence type="ECO:0000259" key="6">
    <source>
        <dbReference type="PROSITE" id="PS51294"/>
    </source>
</evidence>
<reference evidence="7 8" key="1">
    <citation type="submission" date="2021-09" db="EMBL/GenBank/DDBJ databases">
        <title>Genomic insights and catalytic innovation underlie evolution of tropane alkaloids biosynthesis.</title>
        <authorList>
            <person name="Wang Y.-J."/>
            <person name="Tian T."/>
            <person name="Huang J.-P."/>
            <person name="Huang S.-X."/>
        </authorList>
    </citation>
    <scope>NUCLEOTIDE SEQUENCE [LARGE SCALE GENOMIC DNA]</scope>
    <source>
        <strain evidence="7">KIB-2018</strain>
        <tissue evidence="7">Leaf</tissue>
    </source>
</reference>
<evidence type="ECO:0000256" key="1">
    <source>
        <dbReference type="ARBA" id="ARBA00004123"/>
    </source>
</evidence>
<dbReference type="CDD" id="cd17039">
    <property type="entry name" value="Ubl_ubiquitin_like"/>
    <property type="match status" value="1"/>
</dbReference>
<keyword evidence="8" id="KW-1185">Reference proteome</keyword>
<dbReference type="SUPFAM" id="SSF46689">
    <property type="entry name" value="Homeodomain-like"/>
    <property type="match status" value="1"/>
</dbReference>
<evidence type="ECO:0000256" key="4">
    <source>
        <dbReference type="SAM" id="MobiDB-lite"/>
    </source>
</evidence>
<evidence type="ECO:0000313" key="8">
    <source>
        <dbReference type="Proteomes" id="UP001159364"/>
    </source>
</evidence>
<dbReference type="SMART" id="SM00717">
    <property type="entry name" value="SANT"/>
    <property type="match status" value="1"/>
</dbReference>
<protein>
    <submittedName>
        <fullName evidence="7">Uncharacterized protein</fullName>
    </submittedName>
</protein>
<dbReference type="Proteomes" id="UP001159364">
    <property type="component" value="Linkage Group LG07"/>
</dbReference>
<organism evidence="7 8">
    <name type="scientific">Erythroxylum novogranatense</name>
    <dbReference type="NCBI Taxonomy" id="1862640"/>
    <lineage>
        <taxon>Eukaryota</taxon>
        <taxon>Viridiplantae</taxon>
        <taxon>Streptophyta</taxon>
        <taxon>Embryophyta</taxon>
        <taxon>Tracheophyta</taxon>
        <taxon>Spermatophyta</taxon>
        <taxon>Magnoliopsida</taxon>
        <taxon>eudicotyledons</taxon>
        <taxon>Gunneridae</taxon>
        <taxon>Pentapetalae</taxon>
        <taxon>rosids</taxon>
        <taxon>fabids</taxon>
        <taxon>Malpighiales</taxon>
        <taxon>Erythroxylaceae</taxon>
        <taxon>Erythroxylum</taxon>
    </lineage>
</organism>
<dbReference type="SUPFAM" id="SSF54236">
    <property type="entry name" value="Ubiquitin-like"/>
    <property type="match status" value="1"/>
</dbReference>
<dbReference type="AlphaFoldDB" id="A0AAV8T259"/>
<keyword evidence="3" id="KW-0539">Nucleus</keyword>
<dbReference type="GO" id="GO:0005634">
    <property type="term" value="C:nucleus"/>
    <property type="evidence" value="ECO:0007669"/>
    <property type="project" value="UniProtKB-SubCell"/>
</dbReference>
<dbReference type="Gene3D" id="1.10.246.220">
    <property type="match status" value="1"/>
</dbReference>
<dbReference type="Pfam" id="PF23603">
    <property type="entry name" value="Ubiquitin_TPR1"/>
    <property type="match status" value="1"/>
</dbReference>
<accession>A0AAV8T259</accession>
<dbReference type="PROSITE" id="PS50090">
    <property type="entry name" value="MYB_LIKE"/>
    <property type="match status" value="1"/>
</dbReference>
<gene>
    <name evidence="7" type="ORF">K2173_012594</name>
</gene>
<dbReference type="InterPro" id="IPR029071">
    <property type="entry name" value="Ubiquitin-like_domsf"/>
</dbReference>
<evidence type="ECO:0000313" key="7">
    <source>
        <dbReference type="EMBL" id="KAJ8760353.1"/>
    </source>
</evidence>
<sequence length="700" mass="77184">MVLKKQYHGFNGFLVPSFPRAPRSSRGRCLLQKNVDDNQICAIELLASLAGKLLEESESSSASSIASEANKLPAIRNDAVKLEQGEDTLLKKEYVDLGSCEESVYTPVFASQNGDRKFLLKESQNNANNSILEQFSIITNSDSSDKISKDVKPIVTTNKITREAFPGKLEGGSPDPRESCGCNVDSRFCKEQQANALETGGLANGNTSNPKDPMGSYVKFPALNILDRNTQSPSCRVHVPNSSFRCRNYVKLGIRDDDENFSHCSKSITKGKAFRPPSRIGDRRIRKLLTSKYWKIAPKLRDYEHSRVALDGVKPLCHKRKLSYSRGSYQHENLHKRRKFSKRGLIIASDGGFSSESVCNSPEKGINRDKNGSSAMFLGANGVSSPVAGHQSSNQSEDSHVKLNIKSFRIPELYFEVPETATVGHLKRTIMEAVTAAFGGGLHVELLFHEKKVRDDNRTLLQTGITSDENLNGLGFSLEPTPAQASTLVCNDDPPSLLPFDIPQPISRSPASPVLDSGISDMLADPPPPLDPNKDIESNIESNHESVSSHTDILTDTTVPDCSALVAIPQMSAEAISAVPINQKPRRTAVVKRRTRRPFSVSEVEALVSAVEELGTGRWRDVKLRSFENANHRTYVDLKDKWKTLVHTAKIAPQQRRGEPVPQELLDRVLAAHAYWSQLQSKQHSKNEASTLNITDAPAI</sequence>
<comment type="subcellular location">
    <subcellularLocation>
        <location evidence="1">Nucleus</location>
    </subcellularLocation>
</comment>
<dbReference type="GO" id="GO:0042162">
    <property type="term" value="F:telomeric DNA binding"/>
    <property type="evidence" value="ECO:0007669"/>
    <property type="project" value="UniProtKB-ARBA"/>
</dbReference>
<feature type="region of interest" description="Disordered" evidence="4">
    <location>
        <begin position="509"/>
        <end position="553"/>
    </location>
</feature>
<name>A0AAV8T259_9ROSI</name>
<dbReference type="InterPro" id="IPR009057">
    <property type="entry name" value="Homeodomain-like_sf"/>
</dbReference>
<dbReference type="EMBL" id="JAIWQS010000007">
    <property type="protein sequence ID" value="KAJ8760353.1"/>
    <property type="molecule type" value="Genomic_DNA"/>
</dbReference>
<dbReference type="InterPro" id="IPR031105">
    <property type="entry name" value="TRP_plant"/>
</dbReference>
<feature type="domain" description="HTH myb-type" evidence="6">
    <location>
        <begin position="592"/>
        <end position="650"/>
    </location>
</feature>
<evidence type="ECO:0000256" key="3">
    <source>
        <dbReference type="ARBA" id="ARBA00023242"/>
    </source>
</evidence>
<dbReference type="InterPro" id="IPR017930">
    <property type="entry name" value="Myb_dom"/>
</dbReference>
<dbReference type="PROSITE" id="PS51294">
    <property type="entry name" value="HTH_MYB"/>
    <property type="match status" value="1"/>
</dbReference>
<dbReference type="PANTHER" id="PTHR21717">
    <property type="entry name" value="TELOMERIC REPEAT BINDING PROTEIN"/>
    <property type="match status" value="1"/>
</dbReference>
<keyword evidence="2" id="KW-0238">DNA-binding</keyword>
<dbReference type="InterPro" id="IPR057625">
    <property type="entry name" value="TPR1-6-like_ubiquitin"/>
</dbReference>
<dbReference type="CDD" id="cd11660">
    <property type="entry name" value="SANT_TRF"/>
    <property type="match status" value="1"/>
</dbReference>